<reference evidence="2" key="1">
    <citation type="journal article" date="2015" name="Nature">
        <title>Complex archaea that bridge the gap between prokaryotes and eukaryotes.</title>
        <authorList>
            <person name="Spang A."/>
            <person name="Saw J.H."/>
            <person name="Jorgensen S.L."/>
            <person name="Zaremba-Niedzwiedzka K."/>
            <person name="Martijn J."/>
            <person name="Lind A.E."/>
            <person name="van Eijk R."/>
            <person name="Schleper C."/>
            <person name="Guy L."/>
            <person name="Ettema T.J."/>
        </authorList>
    </citation>
    <scope>NUCLEOTIDE SEQUENCE</scope>
</reference>
<gene>
    <name evidence="2" type="ORF">LCGC14_1217590</name>
</gene>
<comment type="caution">
    <text evidence="2">The sequence shown here is derived from an EMBL/GenBank/DDBJ whole genome shotgun (WGS) entry which is preliminary data.</text>
</comment>
<keyword evidence="1" id="KW-1133">Transmembrane helix</keyword>
<sequence>MKRIIIFIGLKVGELVGVGVLAVGFALLGNHIDSLIYDNYDSIFSSYKSFFISFGIGIEVPFVPLGIFGIGYGLYRAIKANWRKAGELAK</sequence>
<protein>
    <submittedName>
        <fullName evidence="2">Uncharacterized protein</fullName>
    </submittedName>
</protein>
<organism evidence="2">
    <name type="scientific">marine sediment metagenome</name>
    <dbReference type="NCBI Taxonomy" id="412755"/>
    <lineage>
        <taxon>unclassified sequences</taxon>
        <taxon>metagenomes</taxon>
        <taxon>ecological metagenomes</taxon>
    </lineage>
</organism>
<accession>A0A0F9NUH8</accession>
<evidence type="ECO:0000256" key="1">
    <source>
        <dbReference type="SAM" id="Phobius"/>
    </source>
</evidence>
<proteinExistence type="predicted"/>
<feature type="transmembrane region" description="Helical" evidence="1">
    <location>
        <begin position="50"/>
        <end position="75"/>
    </location>
</feature>
<feature type="transmembrane region" description="Helical" evidence="1">
    <location>
        <begin position="12"/>
        <end position="30"/>
    </location>
</feature>
<dbReference type="AlphaFoldDB" id="A0A0F9NUH8"/>
<dbReference type="EMBL" id="LAZR01006381">
    <property type="protein sequence ID" value="KKM92530.1"/>
    <property type="molecule type" value="Genomic_DNA"/>
</dbReference>
<keyword evidence="1" id="KW-0472">Membrane</keyword>
<name>A0A0F9NUH8_9ZZZZ</name>
<evidence type="ECO:0000313" key="2">
    <source>
        <dbReference type="EMBL" id="KKM92530.1"/>
    </source>
</evidence>
<keyword evidence="1" id="KW-0812">Transmembrane</keyword>